<accession>A0A8S5S167</accession>
<reference evidence="1" key="1">
    <citation type="journal article" date="2021" name="Proc. Natl. Acad. Sci. U.S.A.">
        <title>A Catalog of Tens of Thousands of Viruses from Human Metagenomes Reveals Hidden Associations with Chronic Diseases.</title>
        <authorList>
            <person name="Tisza M.J."/>
            <person name="Buck C.B."/>
        </authorList>
    </citation>
    <scope>NUCLEOTIDE SEQUENCE</scope>
    <source>
        <strain evidence="1">Ct8Lf7</strain>
    </source>
</reference>
<sequence>MQMRNWKRLLSDALIGCLLYWLFEGIIDPAYKEHKKSGDGQNVLTNAVIELLYKGSASSFEEFKGPFPIFDYVMNNTSPASVKWGAKVYNDIGGFLFGDTTFGELVTKS</sequence>
<protein>
    <submittedName>
        <fullName evidence="1">Uncharacterized protein</fullName>
    </submittedName>
</protein>
<organism evidence="1">
    <name type="scientific">Podoviridae sp. ct8Lf7</name>
    <dbReference type="NCBI Taxonomy" id="2827723"/>
    <lineage>
        <taxon>Viruses</taxon>
        <taxon>Duplodnaviria</taxon>
        <taxon>Heunggongvirae</taxon>
        <taxon>Uroviricota</taxon>
        <taxon>Caudoviricetes</taxon>
    </lineage>
</organism>
<name>A0A8S5S167_9CAUD</name>
<proteinExistence type="predicted"/>
<dbReference type="EMBL" id="BK032511">
    <property type="protein sequence ID" value="DAF44742.1"/>
    <property type="molecule type" value="Genomic_DNA"/>
</dbReference>
<evidence type="ECO:0000313" key="1">
    <source>
        <dbReference type="EMBL" id="DAF44742.1"/>
    </source>
</evidence>